<reference evidence="1" key="1">
    <citation type="submission" date="2021-11" db="EMBL/GenBank/DDBJ databases">
        <authorList>
            <person name="Schell T."/>
        </authorList>
    </citation>
    <scope>NUCLEOTIDE SEQUENCE</scope>
    <source>
        <strain evidence="1">M5</strain>
    </source>
</reference>
<dbReference type="EMBL" id="CAKKLH010000002">
    <property type="protein sequence ID" value="CAH0098461.1"/>
    <property type="molecule type" value="Genomic_DNA"/>
</dbReference>
<dbReference type="AlphaFoldDB" id="A0A8J2WEC4"/>
<organism evidence="1 2">
    <name type="scientific">Daphnia galeata</name>
    <dbReference type="NCBI Taxonomy" id="27404"/>
    <lineage>
        <taxon>Eukaryota</taxon>
        <taxon>Metazoa</taxon>
        <taxon>Ecdysozoa</taxon>
        <taxon>Arthropoda</taxon>
        <taxon>Crustacea</taxon>
        <taxon>Branchiopoda</taxon>
        <taxon>Diplostraca</taxon>
        <taxon>Cladocera</taxon>
        <taxon>Anomopoda</taxon>
        <taxon>Daphniidae</taxon>
        <taxon>Daphnia</taxon>
    </lineage>
</organism>
<comment type="caution">
    <text evidence="1">The sequence shown here is derived from an EMBL/GenBank/DDBJ whole genome shotgun (WGS) entry which is preliminary data.</text>
</comment>
<proteinExistence type="predicted"/>
<evidence type="ECO:0000313" key="2">
    <source>
        <dbReference type="Proteomes" id="UP000789390"/>
    </source>
</evidence>
<gene>
    <name evidence="1" type="ORF">DGAL_LOCUS539</name>
</gene>
<sequence length="185" mass="20571">MLIPTDKPESLNLMDLYQSAASDVDAMIRSTLLAILSEAGCNAMHWRKTAHITGLKNMLHVLAVLKVVAQSNRIQRKKSGYPAILNGIIERVVFGNLEHGLYCENEGHQKATHNVKIETGFCEKCTVTGSPMHCSHNNWKIVYLEPIIFTCPTLLLVITSRSSSGATIPTDLYTKLQDTVFIEYP</sequence>
<dbReference type="Proteomes" id="UP000789390">
    <property type="component" value="Unassembled WGS sequence"/>
</dbReference>
<dbReference type="OrthoDB" id="6383275at2759"/>
<protein>
    <submittedName>
        <fullName evidence="1">Uncharacterized protein</fullName>
    </submittedName>
</protein>
<keyword evidence="2" id="KW-1185">Reference proteome</keyword>
<evidence type="ECO:0000313" key="1">
    <source>
        <dbReference type="EMBL" id="CAH0098461.1"/>
    </source>
</evidence>
<name>A0A8J2WEC4_9CRUS</name>
<accession>A0A8J2WEC4</accession>